<dbReference type="Proteomes" id="UP000072605">
    <property type="component" value="Unassembled WGS sequence"/>
</dbReference>
<reference evidence="2 5" key="2">
    <citation type="journal article" date="2016" name="Front. Microbiol.">
        <title>Genomic Resource of Rice Seed Associated Bacteria.</title>
        <authorList>
            <person name="Midha S."/>
            <person name="Bansal K."/>
            <person name="Sharma S."/>
            <person name="Kumar N."/>
            <person name="Patil P.P."/>
            <person name="Chaudhry V."/>
            <person name="Patil P.B."/>
        </authorList>
    </citation>
    <scope>NUCLEOTIDE SEQUENCE [LARGE SCALE GENOMIC DNA]</scope>
    <source>
        <strain evidence="2 5">RSA11</strain>
    </source>
</reference>
<keyword evidence="6" id="KW-1185">Reference proteome</keyword>
<dbReference type="EMBL" id="LNQL01000005">
    <property type="protein sequence ID" value="KSU48189.1"/>
    <property type="molecule type" value="Genomic_DNA"/>
</dbReference>
<dbReference type="EMBL" id="LDQV01000033">
    <property type="protein sequence ID" value="KTR25681.1"/>
    <property type="molecule type" value="Genomic_DNA"/>
</dbReference>
<evidence type="ECO:0000313" key="2">
    <source>
        <dbReference type="EMBL" id="KTR25681.1"/>
    </source>
</evidence>
<name>A0A0V8GD08_9BACL</name>
<reference evidence="1 4" key="1">
    <citation type="journal article" date="2015" name="Int. J. Syst. Evol. Microbiol.">
        <title>Exiguobacterium enclense sp. nov., isolated from sediment.</title>
        <authorList>
            <person name="Dastager S.G."/>
            <person name="Mawlankar R."/>
            <person name="Sonalkar V.V."/>
            <person name="Thorat M.N."/>
            <person name="Mual P."/>
            <person name="Verma A."/>
            <person name="Krishnamurthi S."/>
            <person name="Tang S.K."/>
            <person name="Li W.J."/>
        </authorList>
    </citation>
    <scope>NUCLEOTIDE SEQUENCE [LARGE SCALE GENOMIC DNA]</scope>
    <source>
        <strain evidence="1 4">NIO-1109</strain>
    </source>
</reference>
<evidence type="ECO:0000313" key="6">
    <source>
        <dbReference type="Proteomes" id="UP001387110"/>
    </source>
</evidence>
<dbReference type="AlphaFoldDB" id="A0A0V8GD08"/>
<evidence type="ECO:0000313" key="4">
    <source>
        <dbReference type="Proteomes" id="UP000053797"/>
    </source>
</evidence>
<gene>
    <name evidence="1" type="ORF">AS033_13725</name>
    <name evidence="2" type="ORF">RSA11_14040</name>
    <name evidence="3" type="ORF">SZL87_14100</name>
</gene>
<dbReference type="Proteomes" id="UP000053797">
    <property type="component" value="Unassembled WGS sequence"/>
</dbReference>
<protein>
    <submittedName>
        <fullName evidence="1">Uncharacterized protein</fullName>
    </submittedName>
</protein>
<accession>A0A0V8GD08</accession>
<evidence type="ECO:0000313" key="3">
    <source>
        <dbReference type="EMBL" id="MEI4463555.1"/>
    </source>
</evidence>
<proteinExistence type="predicted"/>
<dbReference type="RefSeq" id="WP_023467272.1">
    <property type="nucleotide sequence ID" value="NZ_FMYN01000005.1"/>
</dbReference>
<evidence type="ECO:0000313" key="5">
    <source>
        <dbReference type="Proteomes" id="UP000072605"/>
    </source>
</evidence>
<dbReference type="EMBL" id="JBAWKY010000005">
    <property type="protein sequence ID" value="MEI4463555.1"/>
    <property type="molecule type" value="Genomic_DNA"/>
</dbReference>
<evidence type="ECO:0000313" key="1">
    <source>
        <dbReference type="EMBL" id="KSU48189.1"/>
    </source>
</evidence>
<dbReference type="GeneID" id="90838204"/>
<dbReference type="Proteomes" id="UP001387110">
    <property type="component" value="Unassembled WGS sequence"/>
</dbReference>
<sequence>MNEIPLSNGWTLRYSPVIDLWLKEDGVLLVDHEDKVRLTLILDEETMEIKQIDNTNATFSVDPTTRRLTFELGESEEESEPRYWE</sequence>
<reference evidence="3 6" key="3">
    <citation type="submission" date="2023-12" db="EMBL/GenBank/DDBJ databases">
        <authorList>
            <person name="Easwaran N."/>
            <person name="Lazarus H.P.S."/>
        </authorList>
    </citation>
    <scope>NUCLEOTIDE SEQUENCE [LARGE SCALE GENOMIC DNA]</scope>
    <source>
        <strain evidence="3 6">VIT-2023</strain>
    </source>
</reference>
<comment type="caution">
    <text evidence="1">The sequence shown here is derived from an EMBL/GenBank/DDBJ whole genome shotgun (WGS) entry which is preliminary data.</text>
</comment>
<dbReference type="OrthoDB" id="2356027at2"/>
<organism evidence="1 4">
    <name type="scientific">Exiguobacterium indicum</name>
    <dbReference type="NCBI Taxonomy" id="296995"/>
    <lineage>
        <taxon>Bacteria</taxon>
        <taxon>Bacillati</taxon>
        <taxon>Bacillota</taxon>
        <taxon>Bacilli</taxon>
        <taxon>Bacillales</taxon>
        <taxon>Bacillales Family XII. Incertae Sedis</taxon>
        <taxon>Exiguobacterium</taxon>
    </lineage>
</organism>